<dbReference type="Gene3D" id="3.40.50.150">
    <property type="entry name" value="Vaccinia Virus protein VP39"/>
    <property type="match status" value="1"/>
</dbReference>
<feature type="domain" description="Methyltransferase" evidence="1">
    <location>
        <begin position="77"/>
        <end position="161"/>
    </location>
</feature>
<accession>A0A0M0KZP5</accession>
<dbReference type="CDD" id="cd02440">
    <property type="entry name" value="AdoMet_MTases"/>
    <property type="match status" value="1"/>
</dbReference>
<dbReference type="SUPFAM" id="SSF53335">
    <property type="entry name" value="S-adenosyl-L-methionine-dependent methyltransferases"/>
    <property type="match status" value="1"/>
</dbReference>
<dbReference type="OrthoDB" id="2594046at2"/>
<dbReference type="RefSeq" id="WP_053401957.1">
    <property type="nucleotide sequence ID" value="NZ_JAMAUM010000008.1"/>
</dbReference>
<dbReference type="InterPro" id="IPR029063">
    <property type="entry name" value="SAM-dependent_MTases_sf"/>
</dbReference>
<name>A0A0M0KZP5_9BACI</name>
<reference evidence="3" key="1">
    <citation type="submission" date="2015-08" db="EMBL/GenBank/DDBJ databases">
        <title>Fjat-14210 dsm16467.</title>
        <authorList>
            <person name="Liu B."/>
            <person name="Wang J."/>
            <person name="Zhu Y."/>
            <person name="Liu G."/>
            <person name="Chen Q."/>
            <person name="Chen Z."/>
            <person name="Lan J."/>
            <person name="Che J."/>
            <person name="Ge C."/>
            <person name="Shi H."/>
            <person name="Pan Z."/>
            <person name="Liu X."/>
        </authorList>
    </citation>
    <scope>NUCLEOTIDE SEQUENCE [LARGE SCALE GENOMIC DNA]</scope>
    <source>
        <strain evidence="3">DSM 16467</strain>
    </source>
</reference>
<organism evidence="2 3">
    <name type="scientific">Priestia koreensis</name>
    <dbReference type="NCBI Taxonomy" id="284581"/>
    <lineage>
        <taxon>Bacteria</taxon>
        <taxon>Bacillati</taxon>
        <taxon>Bacillota</taxon>
        <taxon>Bacilli</taxon>
        <taxon>Bacillales</taxon>
        <taxon>Bacillaceae</taxon>
        <taxon>Priestia</taxon>
    </lineage>
</organism>
<dbReference type="PATRIC" id="fig|284581.3.peg.4841"/>
<gene>
    <name evidence="2" type="ORF">AMD01_13545</name>
</gene>
<dbReference type="EMBL" id="LILC01000016">
    <property type="protein sequence ID" value="KOO44300.1"/>
    <property type="molecule type" value="Genomic_DNA"/>
</dbReference>
<dbReference type="Proteomes" id="UP000037558">
    <property type="component" value="Unassembled WGS sequence"/>
</dbReference>
<evidence type="ECO:0000313" key="3">
    <source>
        <dbReference type="Proteomes" id="UP000037558"/>
    </source>
</evidence>
<proteinExistence type="predicted"/>
<dbReference type="STRING" id="284581.AMD01_13545"/>
<protein>
    <recommendedName>
        <fullName evidence="1">Methyltransferase domain-containing protein</fullName>
    </recommendedName>
</protein>
<dbReference type="InterPro" id="IPR041698">
    <property type="entry name" value="Methyltransf_25"/>
</dbReference>
<dbReference type="Pfam" id="PF13649">
    <property type="entry name" value="Methyltransf_25"/>
    <property type="match status" value="1"/>
</dbReference>
<keyword evidence="3" id="KW-1185">Reference proteome</keyword>
<evidence type="ECO:0000259" key="1">
    <source>
        <dbReference type="Pfam" id="PF13649"/>
    </source>
</evidence>
<dbReference type="AlphaFoldDB" id="A0A0M0KZP5"/>
<evidence type="ECO:0000313" key="2">
    <source>
        <dbReference type="EMBL" id="KOO44300.1"/>
    </source>
</evidence>
<comment type="caution">
    <text evidence="2">The sequence shown here is derived from an EMBL/GenBank/DDBJ whole genome shotgun (WGS) entry which is preliminary data.</text>
</comment>
<sequence>MKQSVVSLGCNFAELWQENMKEWDGTISNRMTDDGCEEAFWQSFLEKKKKQGESYINSYAPKIQQELLALLQPDDRVAEIGPGWGNYTFSTAKHVRHLTCIDSSKSVITFLKEEGNRKQLNNMSFIHEKWEGLAPPQPYDVVFGINCYYRVQDIQDALIKMNNTASRLAIAGMTSGPEKPHYLDLHHEKGYEIKFRRRDYIHLQNILYQLGIMANCKIIELPTTAIYDTYEELIKANSSKILTNHYSTKDIEQALTPYVTQNEGKYEYSYTFHAVLLYWKPVKLFEEIVPS</sequence>